<accession>A0A0E9WKP0</accession>
<name>A0A0E9WKP0_ANGAN</name>
<reference evidence="1" key="1">
    <citation type="submission" date="2014-11" db="EMBL/GenBank/DDBJ databases">
        <authorList>
            <person name="Amaro Gonzalez C."/>
        </authorList>
    </citation>
    <scope>NUCLEOTIDE SEQUENCE</scope>
</reference>
<dbReference type="EMBL" id="GBXM01017613">
    <property type="protein sequence ID" value="JAH90964.1"/>
    <property type="molecule type" value="Transcribed_RNA"/>
</dbReference>
<reference evidence="1" key="2">
    <citation type="journal article" date="2015" name="Fish Shellfish Immunol.">
        <title>Early steps in the European eel (Anguilla anguilla)-Vibrio vulnificus interaction in the gills: Role of the RtxA13 toxin.</title>
        <authorList>
            <person name="Callol A."/>
            <person name="Pajuelo D."/>
            <person name="Ebbesson L."/>
            <person name="Teles M."/>
            <person name="MacKenzie S."/>
            <person name="Amaro C."/>
        </authorList>
    </citation>
    <scope>NUCLEOTIDE SEQUENCE</scope>
</reference>
<organism evidence="1">
    <name type="scientific">Anguilla anguilla</name>
    <name type="common">European freshwater eel</name>
    <name type="synonym">Muraena anguilla</name>
    <dbReference type="NCBI Taxonomy" id="7936"/>
    <lineage>
        <taxon>Eukaryota</taxon>
        <taxon>Metazoa</taxon>
        <taxon>Chordata</taxon>
        <taxon>Craniata</taxon>
        <taxon>Vertebrata</taxon>
        <taxon>Euteleostomi</taxon>
        <taxon>Actinopterygii</taxon>
        <taxon>Neopterygii</taxon>
        <taxon>Teleostei</taxon>
        <taxon>Anguilliformes</taxon>
        <taxon>Anguillidae</taxon>
        <taxon>Anguilla</taxon>
    </lineage>
</organism>
<protein>
    <submittedName>
        <fullName evidence="1">Uncharacterized protein</fullName>
    </submittedName>
</protein>
<sequence>MRSLDDMVALILSFHRLTQAEVCLDIKEFFLNNFVLHLSNLNTSAFLSYSINWC</sequence>
<dbReference type="AlphaFoldDB" id="A0A0E9WKP0"/>
<proteinExistence type="predicted"/>
<evidence type="ECO:0000313" key="1">
    <source>
        <dbReference type="EMBL" id="JAH90964.1"/>
    </source>
</evidence>